<protein>
    <submittedName>
        <fullName evidence="3">Uncharacterized protein</fullName>
    </submittedName>
</protein>
<accession>A0A0G4NCY2</accession>
<dbReference type="AlphaFoldDB" id="A0A0G4NCY2"/>
<evidence type="ECO:0000256" key="1">
    <source>
        <dbReference type="ARBA" id="ARBA00022737"/>
    </source>
</evidence>
<dbReference type="Gene3D" id="1.25.40.20">
    <property type="entry name" value="Ankyrin repeat-containing domain"/>
    <property type="match status" value="1"/>
</dbReference>
<sequence length="226" mass="24188">MAASIPTAVKIHEASQIYVLAFAIRLHLDAVFYGITGALSTNEFLSAVSAIPSCRDRPLRAALDVRARDYFEHLLDKYGSKAVSLEKGLLVQAIRYDDDPGFGVRRFSSALLAVATDARAIYGSELDQALIKAAKLPGVTEMIQVLVKKGADPNAADEEGNTALHYAAKRTDPDLILGTKMAIPLNTVAAMNSSDLVKLLLNSGAASHAVDLEGRTLLQTKTIRPA</sequence>
<dbReference type="InterPro" id="IPR002110">
    <property type="entry name" value="Ankyrin_rpt"/>
</dbReference>
<dbReference type="SUPFAM" id="SSF48403">
    <property type="entry name" value="Ankyrin repeat"/>
    <property type="match status" value="1"/>
</dbReference>
<organism evidence="3 4">
    <name type="scientific">Verticillium longisporum</name>
    <name type="common">Verticillium dahliae var. longisporum</name>
    <dbReference type="NCBI Taxonomy" id="100787"/>
    <lineage>
        <taxon>Eukaryota</taxon>
        <taxon>Fungi</taxon>
        <taxon>Dikarya</taxon>
        <taxon>Ascomycota</taxon>
        <taxon>Pezizomycotina</taxon>
        <taxon>Sordariomycetes</taxon>
        <taxon>Hypocreomycetidae</taxon>
        <taxon>Glomerellales</taxon>
        <taxon>Plectosphaerellaceae</taxon>
        <taxon>Verticillium</taxon>
    </lineage>
</organism>
<evidence type="ECO:0000256" key="2">
    <source>
        <dbReference type="ARBA" id="ARBA00023043"/>
    </source>
</evidence>
<dbReference type="PANTHER" id="PTHR24180">
    <property type="entry name" value="CYCLIN-DEPENDENT KINASE INHIBITOR 2C-RELATED"/>
    <property type="match status" value="1"/>
</dbReference>
<evidence type="ECO:0000313" key="3">
    <source>
        <dbReference type="EMBL" id="CRK44501.1"/>
    </source>
</evidence>
<name>A0A0G4NCY2_VERLO</name>
<reference evidence="4" key="1">
    <citation type="submission" date="2015-05" db="EMBL/GenBank/DDBJ databases">
        <authorList>
            <person name="Fogelqvist Johan"/>
        </authorList>
    </citation>
    <scope>NUCLEOTIDE SEQUENCE [LARGE SCALE GENOMIC DNA]</scope>
</reference>
<keyword evidence="2" id="KW-0040">ANK repeat</keyword>
<gene>
    <name evidence="3" type="ORF">BN1723_006153</name>
</gene>
<dbReference type="Proteomes" id="UP000045706">
    <property type="component" value="Unassembled WGS sequence"/>
</dbReference>
<dbReference type="Pfam" id="PF13637">
    <property type="entry name" value="Ank_4"/>
    <property type="match status" value="1"/>
</dbReference>
<evidence type="ECO:0000313" key="4">
    <source>
        <dbReference type="Proteomes" id="UP000045706"/>
    </source>
</evidence>
<dbReference type="SMART" id="SM00248">
    <property type="entry name" value="ANK"/>
    <property type="match status" value="2"/>
</dbReference>
<dbReference type="InterPro" id="IPR051637">
    <property type="entry name" value="Ank_repeat_dom-contain_49"/>
</dbReference>
<proteinExistence type="predicted"/>
<dbReference type="PANTHER" id="PTHR24180:SF45">
    <property type="entry name" value="POLY [ADP-RIBOSE] POLYMERASE TANKYRASE"/>
    <property type="match status" value="1"/>
</dbReference>
<keyword evidence="1" id="KW-0677">Repeat</keyword>
<dbReference type="EMBL" id="CVQI01034051">
    <property type="protein sequence ID" value="CRK44501.1"/>
    <property type="molecule type" value="Genomic_DNA"/>
</dbReference>
<dbReference type="InterPro" id="IPR036770">
    <property type="entry name" value="Ankyrin_rpt-contain_sf"/>
</dbReference>